<keyword evidence="3" id="KW-1185">Reference proteome</keyword>
<dbReference type="OrthoDB" id="2432222at2759"/>
<reference evidence="2 3" key="1">
    <citation type="submission" date="2016-05" db="EMBL/GenBank/DDBJ databases">
        <title>Genome sequencing reveals origins of a unique bacterial endosymbiosis in the earliest lineages of terrestrial Fungi.</title>
        <authorList>
            <consortium name="DOE Joint Genome Institute"/>
            <person name="Uehling J."/>
            <person name="Gryganskyi A."/>
            <person name="Hameed K."/>
            <person name="Tschaplinski T."/>
            <person name="Misztal P."/>
            <person name="Wu S."/>
            <person name="Desiro A."/>
            <person name="Vande Pol N."/>
            <person name="Du Z.-Y."/>
            <person name="Zienkiewicz A."/>
            <person name="Zienkiewicz K."/>
            <person name="Morin E."/>
            <person name="Tisserant E."/>
            <person name="Splivallo R."/>
            <person name="Hainaut M."/>
            <person name="Henrissat B."/>
            <person name="Ohm R."/>
            <person name="Kuo A."/>
            <person name="Yan J."/>
            <person name="Lipzen A."/>
            <person name="Nolan M."/>
            <person name="Labutti K."/>
            <person name="Barry K."/>
            <person name="Goldstein A."/>
            <person name="Labbe J."/>
            <person name="Schadt C."/>
            <person name="Tuskan G."/>
            <person name="Grigoriev I."/>
            <person name="Martin F."/>
            <person name="Vilgalys R."/>
            <person name="Bonito G."/>
        </authorList>
    </citation>
    <scope>NUCLEOTIDE SEQUENCE [LARGE SCALE GENOMIC DNA]</scope>
    <source>
        <strain evidence="2 3">AG-77</strain>
    </source>
</reference>
<dbReference type="EMBL" id="KV442025">
    <property type="protein sequence ID" value="OAQ32456.1"/>
    <property type="molecule type" value="Genomic_DNA"/>
</dbReference>
<evidence type="ECO:0000313" key="3">
    <source>
        <dbReference type="Proteomes" id="UP000078512"/>
    </source>
</evidence>
<dbReference type="AlphaFoldDB" id="A0A197K6W7"/>
<feature type="domain" description="F-box" evidence="1">
    <location>
        <begin position="4"/>
        <end position="49"/>
    </location>
</feature>
<dbReference type="InterPro" id="IPR036047">
    <property type="entry name" value="F-box-like_dom_sf"/>
</dbReference>
<name>A0A197K6W7_9FUNG</name>
<proteinExistence type="predicted"/>
<dbReference type="SUPFAM" id="SSF81383">
    <property type="entry name" value="F-box domain"/>
    <property type="match status" value="1"/>
</dbReference>
<dbReference type="InterPro" id="IPR001810">
    <property type="entry name" value="F-box_dom"/>
</dbReference>
<organism evidence="2 3">
    <name type="scientific">Linnemannia elongata AG-77</name>
    <dbReference type="NCBI Taxonomy" id="1314771"/>
    <lineage>
        <taxon>Eukaryota</taxon>
        <taxon>Fungi</taxon>
        <taxon>Fungi incertae sedis</taxon>
        <taxon>Mucoromycota</taxon>
        <taxon>Mortierellomycotina</taxon>
        <taxon>Mortierellomycetes</taxon>
        <taxon>Mortierellales</taxon>
        <taxon>Mortierellaceae</taxon>
        <taxon>Linnemannia</taxon>
    </lineage>
</organism>
<dbReference type="SUPFAM" id="SSF52047">
    <property type="entry name" value="RNI-like"/>
    <property type="match status" value="1"/>
</dbReference>
<evidence type="ECO:0000259" key="1">
    <source>
        <dbReference type="Pfam" id="PF12937"/>
    </source>
</evidence>
<dbReference type="Gene3D" id="3.80.10.10">
    <property type="entry name" value="Ribonuclease Inhibitor"/>
    <property type="match status" value="1"/>
</dbReference>
<protein>
    <recommendedName>
        <fullName evidence="1">F-box domain-containing protein</fullName>
    </recommendedName>
</protein>
<dbReference type="Proteomes" id="UP000078512">
    <property type="component" value="Unassembled WGS sequence"/>
</dbReference>
<accession>A0A197K6W7</accession>
<gene>
    <name evidence="2" type="ORF">K457DRAFT_135368</name>
</gene>
<dbReference type="Pfam" id="PF12937">
    <property type="entry name" value="F-box-like"/>
    <property type="match status" value="1"/>
</dbReference>
<dbReference type="InterPro" id="IPR032675">
    <property type="entry name" value="LRR_dom_sf"/>
</dbReference>
<evidence type="ECO:0000313" key="2">
    <source>
        <dbReference type="EMBL" id="OAQ32456.1"/>
    </source>
</evidence>
<sequence length="528" mass="59876">MTGILDLPEEIRPFIGKFLDTKSIQACLLVSRSFHQSFEPILWQKVVIRPSISDPGYDINVHPVDVNALRTRTRDVHNYVIHDTVASEFYQLSFPHLRRLQLSDKGLEVSSRAAKNEDSAPLPLIYLRQASDQTQLVRLNPTPRTLVVTSLPATPDAEFWETIYSTWVSPRILHATGPVASTEEAANAFWRACTRFSELSLLSLTAEPSPILSTLTFPRVRRLNLQTTSSAQTREVKPQDHLFLMKACPQLKHLTWDAIPYSSTSTSSASALLSDFRQAIEQNHWPYLDSLEFSRLYNKLGKELVLLLQAFPNPLTALRLKTCAFNSRVLALLKDKKFESLRILKIYANCGITSKATLDILTSCPNIEVFRSTHIFASDINPSKPWVCKRLRSLTVCFIHRESTPNRVALDQQVYTQLAKLTDLTRLDLGQYSMGYTISDPEFHLKDAMNTLDLRLKAGLGQLSTLTKLRFFGYANSFQVTGQAELSWMMEHWKELRTLIGQLDGIERSALRAMEARGVEYRLSGCEI</sequence>